<comment type="caution">
    <text evidence="4">The sequence shown here is derived from an EMBL/GenBank/DDBJ whole genome shotgun (WGS) entry which is preliminary data.</text>
</comment>
<dbReference type="PANTHER" id="PTHR43080:SF2">
    <property type="entry name" value="CBS DOMAIN-CONTAINING PROTEIN"/>
    <property type="match status" value="1"/>
</dbReference>
<evidence type="ECO:0000313" key="5">
    <source>
        <dbReference type="Proteomes" id="UP001199631"/>
    </source>
</evidence>
<evidence type="ECO:0000313" key="4">
    <source>
        <dbReference type="EMBL" id="MCG3418916.1"/>
    </source>
</evidence>
<dbReference type="CDD" id="cd04586">
    <property type="entry name" value="CBS_pair_BON_assoc"/>
    <property type="match status" value="1"/>
</dbReference>
<evidence type="ECO:0000256" key="1">
    <source>
        <dbReference type="ARBA" id="ARBA00023122"/>
    </source>
</evidence>
<dbReference type="SUPFAM" id="SSF54631">
    <property type="entry name" value="CBS-domain pair"/>
    <property type="match status" value="1"/>
</dbReference>
<name>A0AAW5B6C0_9BACI</name>
<dbReference type="RefSeq" id="WP_036572912.1">
    <property type="nucleotide sequence ID" value="NZ_JAIFZM010000005.1"/>
</dbReference>
<feature type="domain" description="CBS" evidence="3">
    <location>
        <begin position="7"/>
        <end position="64"/>
    </location>
</feature>
<sequence length="156" mass="17684">MKIEEFMIRDVISVSKETTIKQLLEKLVQNKITGVPVVDGEGKLLGMVTDGDVIRHIQPKGRTVYDIFSLILVSEQTDLTERLSYSLNRQVKEIMQKNVFTVNPKSPIDEAMNVFSKHHIKKIPVVNPANRVIGVISRGDLIRYITTQLIDQAVEK</sequence>
<dbReference type="PANTHER" id="PTHR43080">
    <property type="entry name" value="CBS DOMAIN-CONTAINING PROTEIN CBSX3, MITOCHONDRIAL"/>
    <property type="match status" value="1"/>
</dbReference>
<protein>
    <submittedName>
        <fullName evidence="4">CBS domain-containing protein</fullName>
    </submittedName>
</protein>
<evidence type="ECO:0000259" key="3">
    <source>
        <dbReference type="PROSITE" id="PS51371"/>
    </source>
</evidence>
<dbReference type="EMBL" id="JAIFZM010000005">
    <property type="protein sequence ID" value="MCG3418916.1"/>
    <property type="molecule type" value="Genomic_DNA"/>
</dbReference>
<dbReference type="Proteomes" id="UP001199631">
    <property type="component" value="Unassembled WGS sequence"/>
</dbReference>
<dbReference type="InterPro" id="IPR051257">
    <property type="entry name" value="Diverse_CBS-Domain"/>
</dbReference>
<keyword evidence="1 2" id="KW-0129">CBS domain</keyword>
<dbReference type="InterPro" id="IPR046342">
    <property type="entry name" value="CBS_dom_sf"/>
</dbReference>
<feature type="domain" description="CBS" evidence="3">
    <location>
        <begin position="95"/>
        <end position="152"/>
    </location>
</feature>
<dbReference type="AlphaFoldDB" id="A0AAW5B6C0"/>
<organism evidence="4 5">
    <name type="scientific">Oceanobacillus jordanicus</name>
    <dbReference type="NCBI Taxonomy" id="2867266"/>
    <lineage>
        <taxon>Bacteria</taxon>
        <taxon>Bacillati</taxon>
        <taxon>Bacillota</taxon>
        <taxon>Bacilli</taxon>
        <taxon>Bacillales</taxon>
        <taxon>Bacillaceae</taxon>
        <taxon>Oceanobacillus</taxon>
    </lineage>
</organism>
<dbReference type="SMART" id="SM00116">
    <property type="entry name" value="CBS"/>
    <property type="match status" value="2"/>
</dbReference>
<dbReference type="InterPro" id="IPR000644">
    <property type="entry name" value="CBS_dom"/>
</dbReference>
<keyword evidence="5" id="KW-1185">Reference proteome</keyword>
<reference evidence="4 5" key="1">
    <citation type="journal article" date="2022" name="Evol. Bioinform. Online">
        <title>Draft Genome Sequence of Oceanobacillus jordanicus Strain GSFE11, a Halotolerant Plant Growth-Promoting Bacterial Endophyte Isolated From the Jordan Valley.</title>
        <authorList>
            <person name="Alhindi T."/>
            <person name="Albdaiwi R."/>
        </authorList>
    </citation>
    <scope>NUCLEOTIDE SEQUENCE [LARGE SCALE GENOMIC DNA]</scope>
    <source>
        <strain evidence="4 5">GSFE11</strain>
    </source>
</reference>
<evidence type="ECO:0000256" key="2">
    <source>
        <dbReference type="PROSITE-ProRule" id="PRU00703"/>
    </source>
</evidence>
<dbReference type="PROSITE" id="PS51371">
    <property type="entry name" value="CBS"/>
    <property type="match status" value="2"/>
</dbReference>
<dbReference type="Pfam" id="PF00571">
    <property type="entry name" value="CBS"/>
    <property type="match status" value="2"/>
</dbReference>
<proteinExistence type="predicted"/>
<dbReference type="Gene3D" id="3.10.580.10">
    <property type="entry name" value="CBS-domain"/>
    <property type="match status" value="1"/>
</dbReference>
<gene>
    <name evidence="4" type="ORF">K3T81_07130</name>
</gene>
<accession>A0AAW5B6C0</accession>